<feature type="region of interest" description="Disordered" evidence="1">
    <location>
        <begin position="248"/>
        <end position="300"/>
    </location>
</feature>
<feature type="compositionally biased region" description="Polar residues" evidence="1">
    <location>
        <begin position="781"/>
        <end position="795"/>
    </location>
</feature>
<dbReference type="GO" id="GO:1990023">
    <property type="term" value="C:mitotic spindle midzone"/>
    <property type="evidence" value="ECO:0007669"/>
    <property type="project" value="TreeGrafter"/>
</dbReference>
<dbReference type="KEGG" id="cput:CONPUDRAFT_77281"/>
<sequence length="874" mass="95150">MPRSPPPPSSSSSVTISTLLNTLHTHLNAQTQHLPTLHAQLGLPLTALEDELNALQISLTRTVEAQIEVRRQEVRDWVAKCEDVERGCVRYVRALGTGVKIKSDEGEQVLPRRHERAVARLEKLRQTYHSKLEQLTALSNRLNGLAQILGPNFFPPEAGSLACADETEGDERDVSQEQFSRLEKELVKGKAEVTKRVNQLAELFVHLDWLYSELGMDPPHPNHPDPHRHPSSSTLAVPSCSLPRASFSSTNSDPFLSSSMARSPTSAYTKNEHAPMLVPSSPASRASSTTPPDSAPEHAHPHESEYLALLGKFITLLDSSATGEGGEEQQPNPTALLHSMRVQPIPALVEWAANLCDRLSGLKKGREAQIQAMYDQLEGLWRRMGVPEEAMDGFVEANCGTTEASIAAYEEELERMVELKRERMGEFVDNARKEIQKLWDELMIGEQEREACVLFWDDEPTTELLTQHEQLIGSLKAELKLKLPLLTSVRKYFDICEEEKELARVASDQTRLLARGPSGKEKRDPGRLLREEKMRKRVQKEKPKVRHFFASMLRGTSLTQIINYTQLEQHLVSALPAWEAQHERHFLVHGERLLDLLQEQVAVSEQEKENKKRSSQSAYAYRDTTVPLKNGSGDPPVNSAVPLTTTRKSSTRGKGSYVPDKSTSTSSSRSSAASARPESSMSAYTTPRPPSSAGGRVTPAVRSASAMSTGGGGSNKRQKMSDGSSLPRPGTAMGTGTITRSRTRSGSSATSTGTASASRSQQKGMGWGRGPGASTVLRPQPVTSTSKTGVRSASARTPGASAGGRGMFNKGAGAPAFSRAPGTAAGAGEARRNRMKRESFRPRASIGESGVNLVDAWRGTAGFAGAGAEEGDSD</sequence>
<dbReference type="Gene3D" id="1.20.58.1520">
    <property type="match status" value="1"/>
</dbReference>
<feature type="region of interest" description="Disordered" evidence="1">
    <location>
        <begin position="605"/>
        <end position="850"/>
    </location>
</feature>
<dbReference type="Pfam" id="PF03999">
    <property type="entry name" value="MAP65_ASE1"/>
    <property type="match status" value="2"/>
</dbReference>
<dbReference type="GO" id="GO:0051256">
    <property type="term" value="P:mitotic spindle midzone assembly"/>
    <property type="evidence" value="ECO:0007669"/>
    <property type="project" value="TreeGrafter"/>
</dbReference>
<comment type="caution">
    <text evidence="2">The sequence shown here is derived from an EMBL/GenBank/DDBJ whole genome shotgun (WGS) entry which is preliminary data.</text>
</comment>
<dbReference type="OMA" id="TFVQIDW"/>
<feature type="compositionally biased region" description="Polar residues" evidence="1">
    <location>
        <begin position="248"/>
        <end position="269"/>
    </location>
</feature>
<dbReference type="AlphaFoldDB" id="A0A5M3M8P5"/>
<evidence type="ECO:0000256" key="1">
    <source>
        <dbReference type="SAM" id="MobiDB-lite"/>
    </source>
</evidence>
<keyword evidence="3" id="KW-1185">Reference proteome</keyword>
<name>A0A5M3M8P5_CONPW</name>
<feature type="compositionally biased region" description="Low complexity" evidence="1">
    <location>
        <begin position="662"/>
        <end position="683"/>
    </location>
</feature>
<dbReference type="RefSeq" id="XP_007774338.1">
    <property type="nucleotide sequence ID" value="XM_007776148.1"/>
</dbReference>
<dbReference type="PANTHER" id="PTHR19321">
    <property type="entry name" value="PROTEIN REGULATOR OF CYTOKINESIS 1 PRC1-RELATED"/>
    <property type="match status" value="1"/>
</dbReference>
<dbReference type="GeneID" id="19209599"/>
<accession>A0A5M3M8P5</accession>
<evidence type="ECO:0000313" key="2">
    <source>
        <dbReference type="EMBL" id="EIW75642.1"/>
    </source>
</evidence>
<proteinExistence type="predicted"/>
<dbReference type="EMBL" id="JH711588">
    <property type="protein sequence ID" value="EIW75642.1"/>
    <property type="molecule type" value="Genomic_DNA"/>
</dbReference>
<dbReference type="PANTHER" id="PTHR19321:SF41">
    <property type="entry name" value="FASCETTO-RELATED"/>
    <property type="match status" value="1"/>
</dbReference>
<evidence type="ECO:0000313" key="3">
    <source>
        <dbReference type="Proteomes" id="UP000053558"/>
    </source>
</evidence>
<dbReference type="OrthoDB" id="642895at2759"/>
<evidence type="ECO:0008006" key="4">
    <source>
        <dbReference type="Google" id="ProtNLM"/>
    </source>
</evidence>
<dbReference type="Proteomes" id="UP000053558">
    <property type="component" value="Unassembled WGS sequence"/>
</dbReference>
<dbReference type="GO" id="GO:0008017">
    <property type="term" value="F:microtubule binding"/>
    <property type="evidence" value="ECO:0007669"/>
    <property type="project" value="InterPro"/>
</dbReference>
<feature type="compositionally biased region" description="Low complexity" evidence="1">
    <location>
        <begin position="279"/>
        <end position="292"/>
    </location>
</feature>
<organism evidence="2 3">
    <name type="scientific">Coniophora puteana (strain RWD-64-598)</name>
    <name type="common">Brown rot fungus</name>
    <dbReference type="NCBI Taxonomy" id="741705"/>
    <lineage>
        <taxon>Eukaryota</taxon>
        <taxon>Fungi</taxon>
        <taxon>Dikarya</taxon>
        <taxon>Basidiomycota</taxon>
        <taxon>Agaricomycotina</taxon>
        <taxon>Agaricomycetes</taxon>
        <taxon>Agaricomycetidae</taxon>
        <taxon>Boletales</taxon>
        <taxon>Coniophorineae</taxon>
        <taxon>Coniophoraceae</taxon>
        <taxon>Coniophora</taxon>
    </lineage>
</organism>
<feature type="compositionally biased region" description="Basic and acidic residues" evidence="1">
    <location>
        <begin position="829"/>
        <end position="841"/>
    </location>
</feature>
<feature type="compositionally biased region" description="Low complexity" evidence="1">
    <location>
        <begin position="734"/>
        <end position="760"/>
    </location>
</feature>
<gene>
    <name evidence="2" type="ORF">CONPUDRAFT_77281</name>
</gene>
<reference evidence="3" key="1">
    <citation type="journal article" date="2012" name="Science">
        <title>The Paleozoic origin of enzymatic lignin decomposition reconstructed from 31 fungal genomes.</title>
        <authorList>
            <person name="Floudas D."/>
            <person name="Binder M."/>
            <person name="Riley R."/>
            <person name="Barry K."/>
            <person name="Blanchette R.A."/>
            <person name="Henrissat B."/>
            <person name="Martinez A.T."/>
            <person name="Otillar R."/>
            <person name="Spatafora J.W."/>
            <person name="Yadav J.S."/>
            <person name="Aerts A."/>
            <person name="Benoit I."/>
            <person name="Boyd A."/>
            <person name="Carlson A."/>
            <person name="Copeland A."/>
            <person name="Coutinho P.M."/>
            <person name="de Vries R.P."/>
            <person name="Ferreira P."/>
            <person name="Findley K."/>
            <person name="Foster B."/>
            <person name="Gaskell J."/>
            <person name="Glotzer D."/>
            <person name="Gorecki P."/>
            <person name="Heitman J."/>
            <person name="Hesse C."/>
            <person name="Hori C."/>
            <person name="Igarashi K."/>
            <person name="Jurgens J.A."/>
            <person name="Kallen N."/>
            <person name="Kersten P."/>
            <person name="Kohler A."/>
            <person name="Kuees U."/>
            <person name="Kumar T.K.A."/>
            <person name="Kuo A."/>
            <person name="LaButti K."/>
            <person name="Larrondo L.F."/>
            <person name="Lindquist E."/>
            <person name="Ling A."/>
            <person name="Lombard V."/>
            <person name="Lucas S."/>
            <person name="Lundell T."/>
            <person name="Martin R."/>
            <person name="McLaughlin D.J."/>
            <person name="Morgenstern I."/>
            <person name="Morin E."/>
            <person name="Murat C."/>
            <person name="Nagy L.G."/>
            <person name="Nolan M."/>
            <person name="Ohm R.A."/>
            <person name="Patyshakuliyeva A."/>
            <person name="Rokas A."/>
            <person name="Ruiz-Duenas F.J."/>
            <person name="Sabat G."/>
            <person name="Salamov A."/>
            <person name="Samejima M."/>
            <person name="Schmutz J."/>
            <person name="Slot J.C."/>
            <person name="St John F."/>
            <person name="Stenlid J."/>
            <person name="Sun H."/>
            <person name="Sun S."/>
            <person name="Syed K."/>
            <person name="Tsang A."/>
            <person name="Wiebenga A."/>
            <person name="Young D."/>
            <person name="Pisabarro A."/>
            <person name="Eastwood D.C."/>
            <person name="Martin F."/>
            <person name="Cullen D."/>
            <person name="Grigoriev I.V."/>
            <person name="Hibbett D.S."/>
        </authorList>
    </citation>
    <scope>NUCLEOTIDE SEQUENCE [LARGE SCALE GENOMIC DNA]</scope>
    <source>
        <strain evidence="3">RWD-64-598 SS2</strain>
    </source>
</reference>
<dbReference type="InterPro" id="IPR007145">
    <property type="entry name" value="MAP65_Ase1_PRC1"/>
</dbReference>
<protein>
    <recommendedName>
        <fullName evidence="4">Microtubule associated protein</fullName>
    </recommendedName>
</protein>
<dbReference type="GO" id="GO:0005737">
    <property type="term" value="C:cytoplasm"/>
    <property type="evidence" value="ECO:0007669"/>
    <property type="project" value="TreeGrafter"/>
</dbReference>